<dbReference type="AlphaFoldDB" id="A0A1M5RLV5"/>
<keyword evidence="2" id="KW-0812">Transmembrane</keyword>
<dbReference type="RefSeq" id="WP_172830726.1">
    <property type="nucleotide sequence ID" value="NZ_FQXA01000005.1"/>
</dbReference>
<dbReference type="GeneID" id="98638723"/>
<evidence type="ECO:0000313" key="4">
    <source>
        <dbReference type="Proteomes" id="UP000184000"/>
    </source>
</evidence>
<sequence length="255" mass="28708">MSPVLITGLVVAGLFILIAIGVINQIVEKNNLEKARVRAELSDRMRRCANLSESFPGQMMTPALKLLLTRLELGLGEKLLPLDKKNPTLEPRLAALRSAAAKGEEILVENAPVKVITEAQAKEIRLLMEDLHAQIVWANKQNQLDTTAAKRWIHQIQRMMVMLHVEYFSNVGQQALQQGSAHKARLAFERGIQHIRKQANPADYQAQLSKLEASYSHANKLEQTQHQPKLDEPSELAEGLKSLESEDDWKKNNIY</sequence>
<dbReference type="EMBL" id="FQXA01000005">
    <property type="protein sequence ID" value="SHH27337.1"/>
    <property type="molecule type" value="Genomic_DNA"/>
</dbReference>
<feature type="transmembrane region" description="Helical" evidence="2">
    <location>
        <begin position="6"/>
        <end position="27"/>
    </location>
</feature>
<feature type="compositionally biased region" description="Basic and acidic residues" evidence="1">
    <location>
        <begin position="241"/>
        <end position="255"/>
    </location>
</feature>
<accession>A0A1M5RLV5</accession>
<evidence type="ECO:0000256" key="1">
    <source>
        <dbReference type="SAM" id="MobiDB-lite"/>
    </source>
</evidence>
<reference evidence="3 4" key="1">
    <citation type="submission" date="2016-11" db="EMBL/GenBank/DDBJ databases">
        <authorList>
            <person name="Jaros S."/>
            <person name="Januszkiewicz K."/>
            <person name="Wedrychowicz H."/>
        </authorList>
    </citation>
    <scope>NUCLEOTIDE SEQUENCE [LARGE SCALE GENOMIC DNA]</scope>
    <source>
        <strain evidence="3 4">DSM 18231</strain>
    </source>
</reference>
<evidence type="ECO:0000313" key="3">
    <source>
        <dbReference type="EMBL" id="SHH27337.1"/>
    </source>
</evidence>
<evidence type="ECO:0000256" key="2">
    <source>
        <dbReference type="SAM" id="Phobius"/>
    </source>
</evidence>
<feature type="region of interest" description="Disordered" evidence="1">
    <location>
        <begin position="220"/>
        <end position="255"/>
    </location>
</feature>
<organism evidence="3 4">
    <name type="scientific">Stutzerimonas xanthomarina DSM 18231</name>
    <dbReference type="NCBI Taxonomy" id="1403346"/>
    <lineage>
        <taxon>Bacteria</taxon>
        <taxon>Pseudomonadati</taxon>
        <taxon>Pseudomonadota</taxon>
        <taxon>Gammaproteobacteria</taxon>
        <taxon>Pseudomonadales</taxon>
        <taxon>Pseudomonadaceae</taxon>
        <taxon>Stutzerimonas</taxon>
    </lineage>
</organism>
<keyword evidence="2" id="KW-0472">Membrane</keyword>
<name>A0A1M5RLV5_9GAMM</name>
<protein>
    <submittedName>
        <fullName evidence="3">Uncharacterized protein</fullName>
    </submittedName>
</protein>
<dbReference type="Proteomes" id="UP000184000">
    <property type="component" value="Unassembled WGS sequence"/>
</dbReference>
<gene>
    <name evidence="3" type="ORF">SAMN02744645_3130</name>
</gene>
<keyword evidence="2" id="KW-1133">Transmembrane helix</keyword>
<proteinExistence type="predicted"/>